<gene>
    <name evidence="2" type="ORF">D9757_011834</name>
</gene>
<dbReference type="AlphaFoldDB" id="A0A8H5H0B2"/>
<feature type="region of interest" description="Disordered" evidence="1">
    <location>
        <begin position="709"/>
        <end position="735"/>
    </location>
</feature>
<feature type="compositionally biased region" description="Basic and acidic residues" evidence="1">
    <location>
        <begin position="429"/>
        <end position="441"/>
    </location>
</feature>
<dbReference type="EMBL" id="JAACJN010000102">
    <property type="protein sequence ID" value="KAF5374418.1"/>
    <property type="molecule type" value="Genomic_DNA"/>
</dbReference>
<sequence length="1184" mass="133739">MYQLLMERSVSRFEWEMIKFHFEDNNILTSGGLGPGPVAVQMNVSDTSTSLTGADLGDEIGRKQGALHNDPRDAVTINTLCTILLNIPKGAVGGSFLLIRYGLQIPFTDIWIIFLIFDGRSIHGGRNVHIHPTNVEKDTDYRYVDPKDLDFSFLQEGHHEELAFLLSAAVKRVALVAYIPHAAAYRTGNVALSPSVYFGNTGTVTAAEAKVKTYTGEGEYLLGSEKAIRTRFVREAVFAHVNMLHQLHLGVNYRSFQDAAKGIGGAEDIVPLEFDPLDPSQGNTILKYRRYFAYFDRLRTRQVLSIQQKTHFAHQDLLLKELKKSLRSELAPKPSNAPISIVPLVHPVGGQSSKDGPSNTSPGSSELVLVPIVAPTSPTTRSQNAALPVPKFTSSMRTPSHQSKAKTLELKRKGTKKPQKKLNGKRKRTADSESSDSRDSSDSPDGTDTEENGKVGKEYQVANETFQEYLVEQIVRHEYWQGAYWFLVKFEGYPLDEIHWYREVDLGNSKDKLSDYLTRVKLDICSFKSDDKFNYTLLENLFDSKLVKLERLRLQDLREKFLKSSISFKRATNHASWTALTDTHAKQNTLTHLLITNPLSSQSNLPFSSQSSLITACFERVEMSLKTLPTLTADDYVSYLQRIYTVWQKCRYLLILHDFVMYGLRDLTDILFQARKKGPELLLLHFGDLGRLYNDLALHVRGYQAEINRQKTQRSRKKAKTLVTDPSVSSPTSPESKFTFDPSSYSLPFSFKGHKTSLSVPYKSSQTEGQSEKEMFKTIMTSHFVLPHLKNSSLWIAEEKEEKFLLDQIIVRGSLLRTIIEYNDSEDICAFTGISCIFSSNVGSVFGRTSSTQNITSKIRTNPEQAVAHIRHWLESRVSHDFVLNASGLSRQVDWYMQEVACQQKIDEKVYLGDTDLSESKPPPRRGSKPNNFRSLTLDELMGTRKCISFGVIGLILAEALAEAQGLTYCCQPLRLFLQGNDPFNGKRYADGDRDQRNPCRQINQGAQLFSNHLPAFKLTTRHGLSNLLSWFSTGQGNLTSTFLHHITTMSCDSKFWSDSLHSLASKFISAGRHNERLLAASGEELDYKQESLLVKGALRLSNCRIYGTASNMHKLVPTARQDYRHSSPTISSSTALYRHLEKRFGSYWTNDVQDRWLKFIGHMQDQDPATYTGLRLTEMLYPT</sequence>
<feature type="region of interest" description="Disordered" evidence="1">
    <location>
        <begin position="330"/>
        <end position="457"/>
    </location>
</feature>
<dbReference type="SUPFAM" id="SSF54160">
    <property type="entry name" value="Chromo domain-like"/>
    <property type="match status" value="1"/>
</dbReference>
<feature type="compositionally biased region" description="Polar residues" evidence="1">
    <location>
        <begin position="376"/>
        <end position="385"/>
    </location>
</feature>
<protein>
    <recommendedName>
        <fullName evidence="4">Chromo domain-containing protein</fullName>
    </recommendedName>
</protein>
<comment type="caution">
    <text evidence="2">The sequence shown here is derived from an EMBL/GenBank/DDBJ whole genome shotgun (WGS) entry which is preliminary data.</text>
</comment>
<evidence type="ECO:0008006" key="4">
    <source>
        <dbReference type="Google" id="ProtNLM"/>
    </source>
</evidence>
<reference evidence="2 3" key="1">
    <citation type="journal article" date="2020" name="ISME J.">
        <title>Uncovering the hidden diversity of litter-decomposition mechanisms in mushroom-forming fungi.</title>
        <authorList>
            <person name="Floudas D."/>
            <person name="Bentzer J."/>
            <person name="Ahren D."/>
            <person name="Johansson T."/>
            <person name="Persson P."/>
            <person name="Tunlid A."/>
        </authorList>
    </citation>
    <scope>NUCLEOTIDE SEQUENCE [LARGE SCALE GENOMIC DNA]</scope>
    <source>
        <strain evidence="2 3">CBS 406.79</strain>
    </source>
</reference>
<proteinExistence type="predicted"/>
<feature type="compositionally biased region" description="Polar residues" evidence="1">
    <location>
        <begin position="392"/>
        <end position="402"/>
    </location>
</feature>
<feature type="compositionally biased region" description="Basic residues" evidence="1">
    <location>
        <begin position="711"/>
        <end position="720"/>
    </location>
</feature>
<name>A0A8H5H0B2_9AGAR</name>
<feature type="compositionally biased region" description="Basic residues" evidence="1">
    <location>
        <begin position="413"/>
        <end position="428"/>
    </location>
</feature>
<dbReference type="OrthoDB" id="3032681at2759"/>
<dbReference type="InterPro" id="IPR016197">
    <property type="entry name" value="Chromo-like_dom_sf"/>
</dbReference>
<accession>A0A8H5H0B2</accession>
<feature type="compositionally biased region" description="Polar residues" evidence="1">
    <location>
        <begin position="350"/>
        <end position="364"/>
    </location>
</feature>
<dbReference type="Gene3D" id="2.40.50.40">
    <property type="match status" value="1"/>
</dbReference>
<feature type="compositionally biased region" description="Low complexity" evidence="1">
    <location>
        <begin position="726"/>
        <end position="735"/>
    </location>
</feature>
<evidence type="ECO:0000313" key="3">
    <source>
        <dbReference type="Proteomes" id="UP000518752"/>
    </source>
</evidence>
<evidence type="ECO:0000256" key="1">
    <source>
        <dbReference type="SAM" id="MobiDB-lite"/>
    </source>
</evidence>
<organism evidence="2 3">
    <name type="scientific">Collybiopsis confluens</name>
    <dbReference type="NCBI Taxonomy" id="2823264"/>
    <lineage>
        <taxon>Eukaryota</taxon>
        <taxon>Fungi</taxon>
        <taxon>Dikarya</taxon>
        <taxon>Basidiomycota</taxon>
        <taxon>Agaricomycotina</taxon>
        <taxon>Agaricomycetes</taxon>
        <taxon>Agaricomycetidae</taxon>
        <taxon>Agaricales</taxon>
        <taxon>Marasmiineae</taxon>
        <taxon>Omphalotaceae</taxon>
        <taxon>Collybiopsis</taxon>
    </lineage>
</organism>
<evidence type="ECO:0000313" key="2">
    <source>
        <dbReference type="EMBL" id="KAF5374418.1"/>
    </source>
</evidence>
<dbReference type="Proteomes" id="UP000518752">
    <property type="component" value="Unassembled WGS sequence"/>
</dbReference>
<keyword evidence="3" id="KW-1185">Reference proteome</keyword>
<feature type="region of interest" description="Disordered" evidence="1">
    <location>
        <begin position="914"/>
        <end position="933"/>
    </location>
</feature>